<dbReference type="AlphaFoldDB" id="X1ETC8"/>
<name>X1ETC8_9ZZZZ</name>
<comment type="caution">
    <text evidence="1">The sequence shown here is derived from an EMBL/GenBank/DDBJ whole genome shotgun (WGS) entry which is preliminary data.</text>
</comment>
<reference evidence="1" key="1">
    <citation type="journal article" date="2014" name="Front. Microbiol.">
        <title>High frequency of phylogenetically diverse reductive dehalogenase-homologous genes in deep subseafloor sedimentary metagenomes.</title>
        <authorList>
            <person name="Kawai M."/>
            <person name="Futagami T."/>
            <person name="Toyoda A."/>
            <person name="Takaki Y."/>
            <person name="Nishi S."/>
            <person name="Hori S."/>
            <person name="Arai W."/>
            <person name="Tsubouchi T."/>
            <person name="Morono Y."/>
            <person name="Uchiyama I."/>
            <person name="Ito T."/>
            <person name="Fujiyama A."/>
            <person name="Inagaki F."/>
            <person name="Takami H."/>
        </authorList>
    </citation>
    <scope>NUCLEOTIDE SEQUENCE</scope>
    <source>
        <strain evidence="1">Expedition CK06-06</strain>
    </source>
</reference>
<protein>
    <submittedName>
        <fullName evidence="1">Uncharacterized protein</fullName>
    </submittedName>
</protein>
<dbReference type="EMBL" id="BART01029889">
    <property type="protein sequence ID" value="GAH11893.1"/>
    <property type="molecule type" value="Genomic_DNA"/>
</dbReference>
<organism evidence="1">
    <name type="scientific">marine sediment metagenome</name>
    <dbReference type="NCBI Taxonomy" id="412755"/>
    <lineage>
        <taxon>unclassified sequences</taxon>
        <taxon>metagenomes</taxon>
        <taxon>ecological metagenomes</taxon>
    </lineage>
</organism>
<accession>X1ETC8</accession>
<sequence>MTSTLHVIGITIDVGTIKADPKRMSFAVFNKHGTAVLYIKEGKEVSVANGIPVYPNGNVSLNFIEDGETVREEWSMVSDTVVTSIVVFEGSK</sequence>
<evidence type="ECO:0000313" key="1">
    <source>
        <dbReference type="EMBL" id="GAH11893.1"/>
    </source>
</evidence>
<proteinExistence type="predicted"/>
<gene>
    <name evidence="1" type="ORF">S01H4_52336</name>
</gene>